<name>A0A6M3LCM6_9ZZZZ</name>
<protein>
    <submittedName>
        <fullName evidence="1">Uncharacterized protein</fullName>
    </submittedName>
</protein>
<dbReference type="EMBL" id="MT143109">
    <property type="protein sequence ID" value="QJA92947.1"/>
    <property type="molecule type" value="Genomic_DNA"/>
</dbReference>
<proteinExistence type="predicted"/>
<accession>A0A6M3LCM6</accession>
<sequence length="133" mass="15647">MKIRTKFVSNSSSSSFICDYCGHDESGWDLCLSEAAMVECTRGHTFCDEHLPKEIIEVLNDEEQEDWDEEWRYNLKKEHCPMCNFTIVENDVILRYLFWIYNTNKGAIVDTIREKFSNLETFNEKVNNTITGE</sequence>
<gene>
    <name evidence="1" type="ORF">MM415B04403_0009</name>
</gene>
<reference evidence="1" key="1">
    <citation type="submission" date="2020-03" db="EMBL/GenBank/DDBJ databases">
        <title>The deep terrestrial virosphere.</title>
        <authorList>
            <person name="Holmfeldt K."/>
            <person name="Nilsson E."/>
            <person name="Simone D."/>
            <person name="Lopez-Fernandez M."/>
            <person name="Wu X."/>
            <person name="de Brujin I."/>
            <person name="Lundin D."/>
            <person name="Andersson A."/>
            <person name="Bertilsson S."/>
            <person name="Dopson M."/>
        </authorList>
    </citation>
    <scope>NUCLEOTIDE SEQUENCE</scope>
    <source>
        <strain evidence="1">MM415B04403</strain>
    </source>
</reference>
<evidence type="ECO:0000313" key="1">
    <source>
        <dbReference type="EMBL" id="QJA92947.1"/>
    </source>
</evidence>
<organism evidence="1">
    <name type="scientific">viral metagenome</name>
    <dbReference type="NCBI Taxonomy" id="1070528"/>
    <lineage>
        <taxon>unclassified sequences</taxon>
        <taxon>metagenomes</taxon>
        <taxon>organismal metagenomes</taxon>
    </lineage>
</organism>
<dbReference type="AlphaFoldDB" id="A0A6M3LCM6"/>